<accession>A0AAU9R814</accession>
<proteinExistence type="predicted"/>
<evidence type="ECO:0000313" key="1">
    <source>
        <dbReference type="EMBL" id="CAH2035716.1"/>
    </source>
</evidence>
<dbReference type="EMBL" id="OU466857">
    <property type="protein sequence ID" value="CAH2035716.1"/>
    <property type="molecule type" value="Genomic_DNA"/>
</dbReference>
<sequence length="71" mass="7739">MDASLGDAAMTLRTSFLDFLATREIISPTIPGGRSWSCGNGFISTIFPGVVAVFETFVHKSYFQLFMISIA</sequence>
<protein>
    <submittedName>
        <fullName evidence="1">Uncharacterized protein</fullName>
    </submittedName>
</protein>
<organism evidence="1 2">
    <name type="scientific">Thlaspi arvense</name>
    <name type="common">Field penny-cress</name>
    <dbReference type="NCBI Taxonomy" id="13288"/>
    <lineage>
        <taxon>Eukaryota</taxon>
        <taxon>Viridiplantae</taxon>
        <taxon>Streptophyta</taxon>
        <taxon>Embryophyta</taxon>
        <taxon>Tracheophyta</taxon>
        <taxon>Spermatophyta</taxon>
        <taxon>Magnoliopsida</taxon>
        <taxon>eudicotyledons</taxon>
        <taxon>Gunneridae</taxon>
        <taxon>Pentapetalae</taxon>
        <taxon>rosids</taxon>
        <taxon>malvids</taxon>
        <taxon>Brassicales</taxon>
        <taxon>Brassicaceae</taxon>
        <taxon>Thlaspideae</taxon>
        <taxon>Thlaspi</taxon>
    </lineage>
</organism>
<keyword evidence="2" id="KW-1185">Reference proteome</keyword>
<name>A0AAU9R814_THLAR</name>
<evidence type="ECO:0000313" key="2">
    <source>
        <dbReference type="Proteomes" id="UP000836841"/>
    </source>
</evidence>
<dbReference type="AlphaFoldDB" id="A0AAU9R814"/>
<reference evidence="1 2" key="1">
    <citation type="submission" date="2022-03" db="EMBL/GenBank/DDBJ databases">
        <authorList>
            <person name="Nunn A."/>
            <person name="Chopra R."/>
            <person name="Nunn A."/>
            <person name="Contreras Garrido A."/>
        </authorList>
    </citation>
    <scope>NUCLEOTIDE SEQUENCE [LARGE SCALE GENOMIC DNA]</scope>
</reference>
<gene>
    <name evidence="1" type="ORF">TAV2_LOCUS2660</name>
</gene>
<dbReference type="Proteomes" id="UP000836841">
    <property type="component" value="Chromosome 1"/>
</dbReference>